<dbReference type="EMBL" id="VWRS01000001">
    <property type="protein sequence ID" value="KAA5827597.1"/>
    <property type="molecule type" value="Genomic_DNA"/>
</dbReference>
<evidence type="ECO:0000313" key="5">
    <source>
        <dbReference type="Proteomes" id="UP000315145"/>
    </source>
</evidence>
<gene>
    <name evidence="3" type="ORF">F2B50_01780</name>
    <name evidence="4" type="ORF">FPF71_01780</name>
</gene>
<evidence type="ECO:0000313" key="6">
    <source>
        <dbReference type="Proteomes" id="UP000322315"/>
    </source>
</evidence>
<evidence type="ECO:0000313" key="3">
    <source>
        <dbReference type="EMBL" id="KAA5827597.1"/>
    </source>
</evidence>
<comment type="caution">
    <text evidence="3">The sequence shown here is derived from an EMBL/GenBank/DDBJ whole genome shotgun (WGS) entry which is preliminary data.</text>
</comment>
<name>A0A5M7BGP8_9FLAO</name>
<reference evidence="3 6" key="1">
    <citation type="journal article" date="2015" name="Int. J. Syst. Evol. Microbiol.">
        <title>Algibacter amylolyticus sp. nov., isolated from intertidal sediment.</title>
        <authorList>
            <person name="Zhang D.C."/>
            <person name="Wu J."/>
            <person name="Neuner K."/>
            <person name="Yao J."/>
            <person name="Margesin R."/>
        </authorList>
    </citation>
    <scope>NUCLEOTIDE SEQUENCE [LARGE SCALE GENOMIC DNA]</scope>
    <source>
        <strain evidence="3 6">RU-4-M-4</strain>
    </source>
</reference>
<keyword evidence="5" id="KW-1185">Reference proteome</keyword>
<keyword evidence="1" id="KW-1133">Transmembrane helix</keyword>
<evidence type="ECO:0000256" key="1">
    <source>
        <dbReference type="SAM" id="Phobius"/>
    </source>
</evidence>
<evidence type="ECO:0000313" key="4">
    <source>
        <dbReference type="EMBL" id="TSJ81842.1"/>
    </source>
</evidence>
<dbReference type="AlphaFoldDB" id="A0A5M7BGP8"/>
<dbReference type="Proteomes" id="UP000322315">
    <property type="component" value="Unassembled WGS sequence"/>
</dbReference>
<dbReference type="NCBIfam" id="NF046080">
    <property type="entry name" value="PID_CTERM"/>
    <property type="match status" value="1"/>
</dbReference>
<reference evidence="3" key="3">
    <citation type="submission" date="2019-09" db="EMBL/GenBank/DDBJ databases">
        <authorList>
            <person name="Zhang D.-C."/>
        </authorList>
    </citation>
    <scope>NUCLEOTIDE SEQUENCE</scope>
    <source>
        <strain evidence="3">RU-4-M-4</strain>
    </source>
</reference>
<keyword evidence="1" id="KW-0472">Membrane</keyword>
<dbReference type="EMBL" id="VMBF01000001">
    <property type="protein sequence ID" value="TSJ81842.1"/>
    <property type="molecule type" value="Genomic_DNA"/>
</dbReference>
<dbReference type="InterPro" id="IPR058207">
    <property type="entry name" value="PID_CTERM"/>
</dbReference>
<keyword evidence="1" id="KW-0812">Transmembrane</keyword>
<feature type="signal peptide" evidence="2">
    <location>
        <begin position="1"/>
        <end position="25"/>
    </location>
</feature>
<feature type="transmembrane region" description="Helical" evidence="1">
    <location>
        <begin position="49"/>
        <end position="68"/>
    </location>
</feature>
<organism evidence="3 6">
    <name type="scientific">Algibacter amylolyticus</name>
    <dbReference type="NCBI Taxonomy" id="1608400"/>
    <lineage>
        <taxon>Bacteria</taxon>
        <taxon>Pseudomonadati</taxon>
        <taxon>Bacteroidota</taxon>
        <taxon>Flavobacteriia</taxon>
        <taxon>Flavobacteriales</taxon>
        <taxon>Flavobacteriaceae</taxon>
        <taxon>Algibacter</taxon>
    </lineage>
</organism>
<dbReference type="Proteomes" id="UP000315145">
    <property type="component" value="Unassembled WGS sequence"/>
</dbReference>
<sequence>MKNLLKTIKAVLLVFAFISTTSLMAQGPQGPPAFGSGDDSDNVIDNNQGVPLDGGIAALIIGAAAFGIKKLRDNSKK</sequence>
<protein>
    <submittedName>
        <fullName evidence="3">Uncharacterized protein</fullName>
    </submittedName>
</protein>
<evidence type="ECO:0000256" key="2">
    <source>
        <dbReference type="SAM" id="SignalP"/>
    </source>
</evidence>
<keyword evidence="2" id="KW-0732">Signal</keyword>
<dbReference type="RefSeq" id="WP_144114943.1">
    <property type="nucleotide sequence ID" value="NZ_JACHGE010000001.1"/>
</dbReference>
<accession>A0A5M7BGP8</accession>
<proteinExistence type="predicted"/>
<reference evidence="4 5" key="2">
    <citation type="submission" date="2019-07" db="EMBL/GenBank/DDBJ databases">
        <title>Algibacter marinivivus sp. nov., isolated from the surface of a marine red alga.</title>
        <authorList>
            <person name="Zhong X."/>
            <person name="Xu W."/>
            <person name="Zhang Y."/>
            <person name="Zhang Q."/>
            <person name="Du Z."/>
        </authorList>
    </citation>
    <scope>NUCLEOTIDE SEQUENCE [LARGE SCALE GENOMIC DNA]</scope>
    <source>
        <strain evidence="4 5">RU-4-M-4</strain>
    </source>
</reference>
<feature type="chain" id="PRO_5024410605" evidence="2">
    <location>
        <begin position="26"/>
        <end position="77"/>
    </location>
</feature>